<gene>
    <name evidence="2" type="primary">LOC105749131</name>
</gene>
<reference evidence="2" key="3">
    <citation type="submission" date="2025-09" db="UniProtKB">
        <authorList>
            <consortium name="Ensembl"/>
        </authorList>
    </citation>
    <scope>IDENTIFICATION</scope>
</reference>
<dbReference type="CDD" id="cd07765">
    <property type="entry name" value="KRAB_A-box"/>
    <property type="match status" value="1"/>
</dbReference>
<dbReference type="Gene3D" id="6.10.140.140">
    <property type="match status" value="1"/>
</dbReference>
<organism evidence="2 3">
    <name type="scientific">Sarcophilus harrisii</name>
    <name type="common">Tasmanian devil</name>
    <name type="synonym">Sarcophilus laniarius</name>
    <dbReference type="NCBI Taxonomy" id="9305"/>
    <lineage>
        <taxon>Eukaryota</taxon>
        <taxon>Metazoa</taxon>
        <taxon>Chordata</taxon>
        <taxon>Craniata</taxon>
        <taxon>Vertebrata</taxon>
        <taxon>Euteleostomi</taxon>
        <taxon>Mammalia</taxon>
        <taxon>Metatheria</taxon>
        <taxon>Dasyuromorphia</taxon>
        <taxon>Dasyuridae</taxon>
        <taxon>Sarcophilus</taxon>
    </lineage>
</organism>
<dbReference type="InterPro" id="IPR050169">
    <property type="entry name" value="Krueppel_C2H2_ZnF"/>
</dbReference>
<reference evidence="2 3" key="1">
    <citation type="journal article" date="2011" name="Proc. Natl. Acad. Sci. U.S.A.">
        <title>Genetic diversity and population structure of the endangered marsupial Sarcophilus harrisii (Tasmanian devil).</title>
        <authorList>
            <person name="Miller W."/>
            <person name="Hayes V.M."/>
            <person name="Ratan A."/>
            <person name="Petersen D.C."/>
            <person name="Wittekindt N.E."/>
            <person name="Miller J."/>
            <person name="Walenz B."/>
            <person name="Knight J."/>
            <person name="Qi J."/>
            <person name="Zhao F."/>
            <person name="Wang Q."/>
            <person name="Bedoya-Reina O.C."/>
            <person name="Katiyar N."/>
            <person name="Tomsho L.P."/>
            <person name="Kasson L.M."/>
            <person name="Hardie R.A."/>
            <person name="Woodbridge P."/>
            <person name="Tindall E.A."/>
            <person name="Bertelsen M.F."/>
            <person name="Dixon D."/>
            <person name="Pyecroft S."/>
            <person name="Helgen K.M."/>
            <person name="Lesk A.M."/>
            <person name="Pringle T.H."/>
            <person name="Patterson N."/>
            <person name="Zhang Y."/>
            <person name="Kreiss A."/>
            <person name="Woods G.M."/>
            <person name="Jones M.E."/>
            <person name="Schuster S.C."/>
        </authorList>
    </citation>
    <scope>NUCLEOTIDE SEQUENCE [LARGE SCALE GENOMIC DNA]</scope>
</reference>
<dbReference type="Pfam" id="PF01352">
    <property type="entry name" value="KRAB"/>
    <property type="match status" value="1"/>
</dbReference>
<name>A0A7N4V3F2_SARHA</name>
<evidence type="ECO:0000313" key="3">
    <source>
        <dbReference type="Proteomes" id="UP000007648"/>
    </source>
</evidence>
<sequence>MTSEFLTTWSQKSLTFQDVAVEFTQEEWGLLEPAQKDLFREVMLENYENFVSLGLPVSKPDVTSHLERRETFRLPEGEVPRGTYLGTGEHVIIFRERHKQWKIPNKGSLPHELIKRI</sequence>
<evidence type="ECO:0000259" key="1">
    <source>
        <dbReference type="PROSITE" id="PS50805"/>
    </source>
</evidence>
<keyword evidence="3" id="KW-1185">Reference proteome</keyword>
<dbReference type="PANTHER" id="PTHR23232">
    <property type="entry name" value="KRAB DOMAIN C2H2 ZINC FINGER"/>
    <property type="match status" value="1"/>
</dbReference>
<dbReference type="AlphaFoldDB" id="A0A7N4V3F2"/>
<dbReference type="InterPro" id="IPR036051">
    <property type="entry name" value="KRAB_dom_sf"/>
</dbReference>
<dbReference type="GO" id="GO:0006355">
    <property type="term" value="P:regulation of DNA-templated transcription"/>
    <property type="evidence" value="ECO:0007669"/>
    <property type="project" value="InterPro"/>
</dbReference>
<dbReference type="PROSITE" id="PS50805">
    <property type="entry name" value="KRAB"/>
    <property type="match status" value="1"/>
</dbReference>
<evidence type="ECO:0000313" key="2">
    <source>
        <dbReference type="Ensembl" id="ENSSHAP00000036438.1"/>
    </source>
</evidence>
<dbReference type="PANTHER" id="PTHR23232:SF117">
    <property type="entry name" value="KRAB DOMAIN-CONTAINING PROTEIN"/>
    <property type="match status" value="1"/>
</dbReference>
<dbReference type="Proteomes" id="UP000007648">
    <property type="component" value="Unassembled WGS sequence"/>
</dbReference>
<reference evidence="2" key="2">
    <citation type="submission" date="2025-08" db="UniProtKB">
        <authorList>
            <consortium name="Ensembl"/>
        </authorList>
    </citation>
    <scope>IDENTIFICATION</scope>
</reference>
<dbReference type="SMART" id="SM00349">
    <property type="entry name" value="KRAB"/>
    <property type="match status" value="1"/>
</dbReference>
<proteinExistence type="predicted"/>
<dbReference type="InterPro" id="IPR001909">
    <property type="entry name" value="KRAB"/>
</dbReference>
<accession>A0A7N4V3F2</accession>
<dbReference type="SUPFAM" id="SSF109640">
    <property type="entry name" value="KRAB domain (Kruppel-associated box)"/>
    <property type="match status" value="1"/>
</dbReference>
<feature type="domain" description="KRAB" evidence="1">
    <location>
        <begin position="14"/>
        <end position="85"/>
    </location>
</feature>
<dbReference type="Ensembl" id="ENSSHAT00000024185.1">
    <property type="protein sequence ID" value="ENSSHAP00000036438.1"/>
    <property type="gene ID" value="ENSSHAG00000029753.1"/>
</dbReference>
<dbReference type="GeneTree" id="ENSGT00950000182890"/>
<protein>
    <recommendedName>
        <fullName evidence="1">KRAB domain-containing protein</fullName>
    </recommendedName>
</protein>